<evidence type="ECO:0000259" key="1">
    <source>
        <dbReference type="SMART" id="SM00347"/>
    </source>
</evidence>
<name>A0A547PB87_9SPHN</name>
<dbReference type="GO" id="GO:0003700">
    <property type="term" value="F:DNA-binding transcription factor activity"/>
    <property type="evidence" value="ECO:0007669"/>
    <property type="project" value="InterPro"/>
</dbReference>
<dbReference type="InterPro" id="IPR026433">
    <property type="entry name" value="MarR_EPS"/>
</dbReference>
<dbReference type="CDD" id="cd00090">
    <property type="entry name" value="HTH_ARSR"/>
    <property type="match status" value="1"/>
</dbReference>
<dbReference type="NCBIfam" id="TIGR04176">
    <property type="entry name" value="MarR_EPS"/>
    <property type="match status" value="1"/>
</dbReference>
<accession>A0A547PB87</accession>
<comment type="caution">
    <text evidence="2">The sequence shown here is derived from an EMBL/GenBank/DDBJ whole genome shotgun (WGS) entry which is preliminary data.</text>
</comment>
<evidence type="ECO:0000313" key="2">
    <source>
        <dbReference type="EMBL" id="TRD11406.1"/>
    </source>
</evidence>
<dbReference type="Proteomes" id="UP000316343">
    <property type="component" value="Unassembled WGS sequence"/>
</dbReference>
<keyword evidence="3" id="KW-1185">Reference proteome</keyword>
<dbReference type="EMBL" id="VHJK01000001">
    <property type="protein sequence ID" value="TRD11406.1"/>
    <property type="molecule type" value="Genomic_DNA"/>
</dbReference>
<organism evidence="2 3">
    <name type="scientific">Erythrobacter insulae</name>
    <dbReference type="NCBI Taxonomy" id="2584124"/>
    <lineage>
        <taxon>Bacteria</taxon>
        <taxon>Pseudomonadati</taxon>
        <taxon>Pseudomonadota</taxon>
        <taxon>Alphaproteobacteria</taxon>
        <taxon>Sphingomonadales</taxon>
        <taxon>Erythrobacteraceae</taxon>
        <taxon>Erythrobacter/Porphyrobacter group</taxon>
        <taxon>Erythrobacter</taxon>
    </lineage>
</organism>
<dbReference type="RefSeq" id="WP_142787671.1">
    <property type="nucleotide sequence ID" value="NZ_VHJK01000001.1"/>
</dbReference>
<dbReference type="InterPro" id="IPR036388">
    <property type="entry name" value="WH-like_DNA-bd_sf"/>
</dbReference>
<dbReference type="Pfam" id="PF13412">
    <property type="entry name" value="HTH_24"/>
    <property type="match status" value="1"/>
</dbReference>
<dbReference type="InterPro" id="IPR000835">
    <property type="entry name" value="HTH_MarR-typ"/>
</dbReference>
<dbReference type="InterPro" id="IPR011991">
    <property type="entry name" value="ArsR-like_HTH"/>
</dbReference>
<sequence>MKNQSRKLKENLRFRILRSLDENPELSKRELAEAVGISVGSAHFVLNSMIEAGLVKLGNFRSSQDKRRYAYVPTPQGLAEKAATTGRFLKRKMEEYEALKLEISELKADLRYNSDEPAGRFGIGDNHEAL</sequence>
<dbReference type="OrthoDB" id="8537236at2"/>
<gene>
    <name evidence="2" type="ORF">FGU71_05750</name>
</gene>
<dbReference type="SMART" id="SM00347">
    <property type="entry name" value="HTH_MARR"/>
    <property type="match status" value="1"/>
</dbReference>
<dbReference type="AlphaFoldDB" id="A0A547PB87"/>
<reference evidence="2 3" key="1">
    <citation type="submission" date="2019-06" db="EMBL/GenBank/DDBJ databases">
        <title>Erythrobacter insulae sp. nov., isolated from a tidal flat.</title>
        <authorList>
            <person name="Yoon J.-H."/>
        </authorList>
    </citation>
    <scope>NUCLEOTIDE SEQUENCE [LARGE SCALE GENOMIC DNA]</scope>
    <source>
        <strain evidence="2 3">JBTF-M21</strain>
    </source>
</reference>
<feature type="domain" description="HTH marR-type" evidence="1">
    <location>
        <begin position="5"/>
        <end position="101"/>
    </location>
</feature>
<dbReference type="SUPFAM" id="SSF46785">
    <property type="entry name" value="Winged helix' DNA-binding domain"/>
    <property type="match status" value="1"/>
</dbReference>
<proteinExistence type="predicted"/>
<dbReference type="Gene3D" id="1.10.10.10">
    <property type="entry name" value="Winged helix-like DNA-binding domain superfamily/Winged helix DNA-binding domain"/>
    <property type="match status" value="1"/>
</dbReference>
<dbReference type="InterPro" id="IPR036390">
    <property type="entry name" value="WH_DNA-bd_sf"/>
</dbReference>
<protein>
    <submittedName>
        <fullName evidence="2">MarR family EPS-associated transcriptional regulator</fullName>
    </submittedName>
</protein>
<evidence type="ECO:0000313" key="3">
    <source>
        <dbReference type="Proteomes" id="UP000316343"/>
    </source>
</evidence>